<dbReference type="AlphaFoldDB" id="A0A2P5AX89"/>
<reference evidence="2" key="1">
    <citation type="submission" date="2016-06" db="EMBL/GenBank/DDBJ databases">
        <title>Parallel loss of symbiosis genes in relatives of nitrogen-fixing non-legume Parasponia.</title>
        <authorList>
            <person name="Van Velzen R."/>
            <person name="Holmer R."/>
            <person name="Bu F."/>
            <person name="Rutten L."/>
            <person name="Van Zeijl A."/>
            <person name="Liu W."/>
            <person name="Santuari L."/>
            <person name="Cao Q."/>
            <person name="Sharma T."/>
            <person name="Shen D."/>
            <person name="Roswanjaya Y."/>
            <person name="Wardhani T."/>
            <person name="Kalhor M.S."/>
            <person name="Jansen J."/>
            <person name="Van den Hoogen J."/>
            <person name="Gungor B."/>
            <person name="Hartog M."/>
            <person name="Hontelez J."/>
            <person name="Verver J."/>
            <person name="Yang W.-C."/>
            <person name="Schijlen E."/>
            <person name="Repin R."/>
            <person name="Schilthuizen M."/>
            <person name="Schranz E."/>
            <person name="Heidstra R."/>
            <person name="Miyata K."/>
            <person name="Fedorova E."/>
            <person name="Kohlen W."/>
            <person name="Bisseling T."/>
            <person name="Smit S."/>
            <person name="Geurts R."/>
        </authorList>
    </citation>
    <scope>NUCLEOTIDE SEQUENCE [LARGE SCALE GENOMIC DNA]</scope>
    <source>
        <strain evidence="2">cv. WU1-14</strain>
    </source>
</reference>
<dbReference type="Proteomes" id="UP000237105">
    <property type="component" value="Unassembled WGS sequence"/>
</dbReference>
<accession>A0A2P5AX89</accession>
<evidence type="ECO:0000313" key="1">
    <source>
        <dbReference type="EMBL" id="PON41149.1"/>
    </source>
</evidence>
<sequence>MAKDVRLADELAAGGGVGGCATMDELDGVGLGGGLVADFVDGPAASMAKNFELFEVGGEGGKAVVLGRGRAWIGDFGQVEAEIEKSRFSDDGHGRRREEIRVRVRVRVFCDLGLFDFDF</sequence>
<dbReference type="OrthoDB" id="10537580at2759"/>
<name>A0A2P5AX89_PARAD</name>
<comment type="caution">
    <text evidence="1">The sequence shown here is derived from an EMBL/GenBank/DDBJ whole genome shotgun (WGS) entry which is preliminary data.</text>
</comment>
<proteinExistence type="predicted"/>
<evidence type="ECO:0000313" key="2">
    <source>
        <dbReference type="Proteomes" id="UP000237105"/>
    </source>
</evidence>
<gene>
    <name evidence="1" type="ORF">PanWU01x14_292210</name>
</gene>
<keyword evidence="2" id="KW-1185">Reference proteome</keyword>
<organism evidence="1 2">
    <name type="scientific">Parasponia andersonii</name>
    <name type="common">Sponia andersonii</name>
    <dbReference type="NCBI Taxonomy" id="3476"/>
    <lineage>
        <taxon>Eukaryota</taxon>
        <taxon>Viridiplantae</taxon>
        <taxon>Streptophyta</taxon>
        <taxon>Embryophyta</taxon>
        <taxon>Tracheophyta</taxon>
        <taxon>Spermatophyta</taxon>
        <taxon>Magnoliopsida</taxon>
        <taxon>eudicotyledons</taxon>
        <taxon>Gunneridae</taxon>
        <taxon>Pentapetalae</taxon>
        <taxon>rosids</taxon>
        <taxon>fabids</taxon>
        <taxon>Rosales</taxon>
        <taxon>Cannabaceae</taxon>
        <taxon>Parasponia</taxon>
    </lineage>
</organism>
<dbReference type="EMBL" id="JXTB01000422">
    <property type="protein sequence ID" value="PON41149.1"/>
    <property type="molecule type" value="Genomic_DNA"/>
</dbReference>
<protein>
    <submittedName>
        <fullName evidence="1">Uncharacterized protein</fullName>
    </submittedName>
</protein>